<sequence>MDIQEVKDALAYIADMERALPAAERNARPVRYLAGNEVCKYRCRT</sequence>
<accession>A0A1H3ZL59</accession>
<dbReference type="AlphaFoldDB" id="A0A1H3ZL59"/>
<keyword evidence="2" id="KW-1185">Reference proteome</keyword>
<dbReference type="Proteomes" id="UP000183253">
    <property type="component" value="Unassembled WGS sequence"/>
</dbReference>
<gene>
    <name evidence="1" type="ORF">SAMN05444145_102239</name>
</gene>
<proteinExistence type="predicted"/>
<dbReference type="STRING" id="1033731.SAMN05444145_102239"/>
<evidence type="ECO:0000313" key="2">
    <source>
        <dbReference type="Proteomes" id="UP000183253"/>
    </source>
</evidence>
<protein>
    <submittedName>
        <fullName evidence="1">Uncharacterized protein</fullName>
    </submittedName>
</protein>
<dbReference type="EMBL" id="FNRI01000002">
    <property type="protein sequence ID" value="SEA24024.1"/>
    <property type="molecule type" value="Genomic_DNA"/>
</dbReference>
<dbReference type="RefSeq" id="WP_020693011.1">
    <property type="nucleotide sequence ID" value="NZ_CAEG01000012.1"/>
</dbReference>
<name>A0A1H3ZL59_9BACT</name>
<organism evidence="1 2">
    <name type="scientific">Alistipes timonensis JC136</name>
    <dbReference type="NCBI Taxonomy" id="1033731"/>
    <lineage>
        <taxon>Bacteria</taxon>
        <taxon>Pseudomonadati</taxon>
        <taxon>Bacteroidota</taxon>
        <taxon>Bacteroidia</taxon>
        <taxon>Bacteroidales</taxon>
        <taxon>Rikenellaceae</taxon>
        <taxon>Alistipes</taxon>
    </lineage>
</organism>
<reference evidence="1 2" key="1">
    <citation type="submission" date="2016-10" db="EMBL/GenBank/DDBJ databases">
        <authorList>
            <person name="de Groot N.N."/>
        </authorList>
    </citation>
    <scope>NUCLEOTIDE SEQUENCE [LARGE SCALE GENOMIC DNA]</scope>
    <source>
        <strain evidence="1 2">DSM 25383</strain>
    </source>
</reference>
<evidence type="ECO:0000313" key="1">
    <source>
        <dbReference type="EMBL" id="SEA24024.1"/>
    </source>
</evidence>